<evidence type="ECO:0000256" key="4">
    <source>
        <dbReference type="ARBA" id="ARBA00022989"/>
    </source>
</evidence>
<evidence type="ECO:0000256" key="3">
    <source>
        <dbReference type="ARBA" id="ARBA00022692"/>
    </source>
</evidence>
<comment type="similarity">
    <text evidence="2">Belongs to the neurexin family.</text>
</comment>
<evidence type="ECO:0000256" key="2">
    <source>
        <dbReference type="ARBA" id="ARBA00010241"/>
    </source>
</evidence>
<evidence type="ECO:0000313" key="9">
    <source>
        <dbReference type="EMBL" id="KAK7940138.1"/>
    </source>
</evidence>
<comment type="caution">
    <text evidence="9">The sequence shown here is derived from an EMBL/GenBank/DDBJ whole genome shotgun (WGS) entry which is preliminary data.</text>
</comment>
<proteinExistence type="inferred from homology"/>
<evidence type="ECO:0000256" key="6">
    <source>
        <dbReference type="SAM" id="MobiDB-lite"/>
    </source>
</evidence>
<feature type="transmembrane region" description="Helical" evidence="7">
    <location>
        <begin position="188"/>
        <end position="212"/>
    </location>
</feature>
<comment type="subcellular location">
    <subcellularLocation>
        <location evidence="1">Membrane</location>
        <topology evidence="1">Single-pass type I membrane protein</topology>
    </subcellularLocation>
</comment>
<dbReference type="Proteomes" id="UP001460270">
    <property type="component" value="Unassembled WGS sequence"/>
</dbReference>
<keyword evidence="4 7" id="KW-1133">Transmembrane helix</keyword>
<feature type="domain" description="Syndecan/Neurexin" evidence="8">
    <location>
        <begin position="182"/>
        <end position="236"/>
    </location>
</feature>
<evidence type="ECO:0000256" key="5">
    <source>
        <dbReference type="ARBA" id="ARBA00023136"/>
    </source>
</evidence>
<dbReference type="AlphaFoldDB" id="A0AAW0PYD7"/>
<sequence>MDFMNSSLERPASLFVPSPVDSLFKKSRLILHKQEGAGNCRCQQVGQQPSLLTKNPTDHIRGLKSGEVRAEATHLRKRKKRAHNKSEVHRIMRVLVLTALLCFSLTADAQSLAPEDLETSGDDMDMEALGQGRREKCQQCDFCRQSMSYPALQQGFPKQIKYQEPGRPWNRKPIIVQESRRFIESKEVLAGVIAGGTGGLVLGAVLAGLLIYKWKKKDSSGYSQGTRRTEQDYFREPRGEDVVLV</sequence>
<evidence type="ECO:0000256" key="1">
    <source>
        <dbReference type="ARBA" id="ARBA00004479"/>
    </source>
</evidence>
<evidence type="ECO:0000313" key="10">
    <source>
        <dbReference type="Proteomes" id="UP001460270"/>
    </source>
</evidence>
<gene>
    <name evidence="9" type="ORF">WMY93_003464</name>
</gene>
<evidence type="ECO:0000259" key="8">
    <source>
        <dbReference type="Pfam" id="PF01034"/>
    </source>
</evidence>
<reference evidence="10" key="1">
    <citation type="submission" date="2024-04" db="EMBL/GenBank/DDBJ databases">
        <title>Salinicola lusitanus LLJ914,a marine bacterium isolated from the Okinawa Trough.</title>
        <authorList>
            <person name="Li J."/>
        </authorList>
    </citation>
    <scope>NUCLEOTIDE SEQUENCE [LARGE SCALE GENOMIC DNA]</scope>
</reference>
<feature type="compositionally biased region" description="Basic and acidic residues" evidence="6">
    <location>
        <begin position="227"/>
        <end position="240"/>
    </location>
</feature>
<protein>
    <recommendedName>
        <fullName evidence="8">Syndecan/Neurexin domain-containing protein</fullName>
    </recommendedName>
</protein>
<organism evidence="9 10">
    <name type="scientific">Mugilogobius chulae</name>
    <name type="common">yellowstripe goby</name>
    <dbReference type="NCBI Taxonomy" id="88201"/>
    <lineage>
        <taxon>Eukaryota</taxon>
        <taxon>Metazoa</taxon>
        <taxon>Chordata</taxon>
        <taxon>Craniata</taxon>
        <taxon>Vertebrata</taxon>
        <taxon>Euteleostomi</taxon>
        <taxon>Actinopterygii</taxon>
        <taxon>Neopterygii</taxon>
        <taxon>Teleostei</taxon>
        <taxon>Neoteleostei</taxon>
        <taxon>Acanthomorphata</taxon>
        <taxon>Gobiaria</taxon>
        <taxon>Gobiiformes</taxon>
        <taxon>Gobioidei</taxon>
        <taxon>Gobiidae</taxon>
        <taxon>Gobionellinae</taxon>
        <taxon>Mugilogobius</taxon>
    </lineage>
</organism>
<dbReference type="InterPro" id="IPR027789">
    <property type="entry name" value="Syndecan/Neurexin_dom"/>
</dbReference>
<name>A0AAW0PYD7_9GOBI</name>
<keyword evidence="5 7" id="KW-0472">Membrane</keyword>
<evidence type="ECO:0000256" key="7">
    <source>
        <dbReference type="SAM" id="Phobius"/>
    </source>
</evidence>
<dbReference type="GO" id="GO:0016020">
    <property type="term" value="C:membrane"/>
    <property type="evidence" value="ECO:0007669"/>
    <property type="project" value="UniProtKB-SubCell"/>
</dbReference>
<keyword evidence="3 7" id="KW-0812">Transmembrane</keyword>
<keyword evidence="10" id="KW-1185">Reference proteome</keyword>
<feature type="region of interest" description="Disordered" evidence="6">
    <location>
        <begin position="219"/>
        <end position="240"/>
    </location>
</feature>
<dbReference type="EMBL" id="JBBPFD010000002">
    <property type="protein sequence ID" value="KAK7940138.1"/>
    <property type="molecule type" value="Genomic_DNA"/>
</dbReference>
<accession>A0AAW0PYD7</accession>
<dbReference type="Pfam" id="PF01034">
    <property type="entry name" value="Syndecan"/>
    <property type="match status" value="1"/>
</dbReference>